<feature type="transmembrane region" description="Helical" evidence="2">
    <location>
        <begin position="310"/>
        <end position="332"/>
    </location>
</feature>
<protein>
    <submittedName>
        <fullName evidence="4">Uncharacterized protein LOC116957523</fullName>
    </submittedName>
</protein>
<evidence type="ECO:0000256" key="1">
    <source>
        <dbReference type="SAM" id="MobiDB-lite"/>
    </source>
</evidence>
<evidence type="ECO:0000313" key="4">
    <source>
        <dbReference type="RefSeq" id="XP_032835624.1"/>
    </source>
</evidence>
<keyword evidence="2" id="KW-1133">Transmembrane helix</keyword>
<keyword evidence="3" id="KW-1185">Reference proteome</keyword>
<dbReference type="RefSeq" id="XP_032835624.1">
    <property type="nucleotide sequence ID" value="XM_032979733.1"/>
</dbReference>
<feature type="compositionally biased region" description="Low complexity" evidence="1">
    <location>
        <begin position="339"/>
        <end position="348"/>
    </location>
</feature>
<accession>A0AAJ7XI65</accession>
<evidence type="ECO:0000256" key="2">
    <source>
        <dbReference type="SAM" id="Phobius"/>
    </source>
</evidence>
<feature type="region of interest" description="Disordered" evidence="1">
    <location>
        <begin position="50"/>
        <end position="116"/>
    </location>
</feature>
<dbReference type="Proteomes" id="UP001318040">
    <property type="component" value="Chromosome 76"/>
</dbReference>
<dbReference type="AlphaFoldDB" id="A0AAJ7XI65"/>
<keyword evidence="2" id="KW-0472">Membrane</keyword>
<keyword evidence="2" id="KW-0812">Transmembrane</keyword>
<reference evidence="4" key="1">
    <citation type="submission" date="2025-08" db="UniProtKB">
        <authorList>
            <consortium name="RefSeq"/>
        </authorList>
    </citation>
    <scope>IDENTIFICATION</scope>
    <source>
        <tissue evidence="4">Sperm</tissue>
    </source>
</reference>
<name>A0AAJ7XI65_PETMA</name>
<proteinExistence type="predicted"/>
<feature type="compositionally biased region" description="Low complexity" evidence="1">
    <location>
        <begin position="88"/>
        <end position="99"/>
    </location>
</feature>
<feature type="transmembrane region" description="Helical" evidence="2">
    <location>
        <begin position="160"/>
        <end position="184"/>
    </location>
</feature>
<evidence type="ECO:0000313" key="3">
    <source>
        <dbReference type="Proteomes" id="UP001318040"/>
    </source>
</evidence>
<sequence>MTSYDPGVKGLWTHKEGRREIWIRVLLEWRENTSRPQRPWDACRVQLKTIASPPTTKATPRPARPPSHTQPKTTRSVTRRRFKQKGVASAHASTATASTPSRCLSPLSHTPHTRGHLHRHHRHRRCCCCCRPCTQSSSSSSPRERRRRAKTREEDIERKFPWIVAVLLIAVTHLLSAANVSIAVPEDLVGAVLVRCSFSPLLDIKGGINLKVTKSSSNKPIVIYNSYGEDSRPDVATFVGDLAKGDCSLLLPNDSRGSVIDFSFQFYNASRLNATLSVVEAPQTHSGAGGTTVAAAAETSPTAGPHFRGWTGIGAAVVVAVVVVVVAVVIFIQKRRRSSGSSPGSHSGDGQADVHGDVEENGHPLMVAITNGPTEANGDGGTIAA</sequence>
<feature type="region of interest" description="Disordered" evidence="1">
    <location>
        <begin position="133"/>
        <end position="153"/>
    </location>
</feature>
<dbReference type="KEGG" id="pmrn:116957523"/>
<organism evidence="3 4">
    <name type="scientific">Petromyzon marinus</name>
    <name type="common">Sea lamprey</name>
    <dbReference type="NCBI Taxonomy" id="7757"/>
    <lineage>
        <taxon>Eukaryota</taxon>
        <taxon>Metazoa</taxon>
        <taxon>Chordata</taxon>
        <taxon>Craniata</taxon>
        <taxon>Vertebrata</taxon>
        <taxon>Cyclostomata</taxon>
        <taxon>Hyperoartia</taxon>
        <taxon>Petromyzontiformes</taxon>
        <taxon>Petromyzontidae</taxon>
        <taxon>Petromyzon</taxon>
    </lineage>
</organism>
<gene>
    <name evidence="4" type="primary">LOC116957523</name>
</gene>
<feature type="region of interest" description="Disordered" evidence="1">
    <location>
        <begin position="337"/>
        <end position="358"/>
    </location>
</feature>
<feature type="compositionally biased region" description="Low complexity" evidence="1">
    <location>
        <begin position="51"/>
        <end position="61"/>
    </location>
</feature>